<dbReference type="InterPro" id="IPR029026">
    <property type="entry name" value="tRNA_m1G_MTases_N"/>
</dbReference>
<gene>
    <name evidence="3" type="ORF">LRQ20_22620</name>
</gene>
<dbReference type="EMBL" id="JAJOZI010000130">
    <property type="protein sequence ID" value="MCD7041096.1"/>
    <property type="molecule type" value="Genomic_DNA"/>
</dbReference>
<dbReference type="Proteomes" id="UP001154922">
    <property type="component" value="Unassembled WGS sequence"/>
</dbReference>
<keyword evidence="2" id="KW-0808">Transferase</keyword>
<keyword evidence="1" id="KW-0489">Methyltransferase</keyword>
<evidence type="ECO:0000313" key="3">
    <source>
        <dbReference type="EMBL" id="MCD7041096.1"/>
    </source>
</evidence>
<reference evidence="3 4" key="2">
    <citation type="journal article" date="2023" name="Plant Pathol.">
        <title>Dismantling and reorganizing Pseudomonas marginalis sensu#lato.</title>
        <authorList>
            <person name="Sawada H."/>
            <person name="Fujikawa T."/>
            <person name="Satou M."/>
        </authorList>
    </citation>
    <scope>NUCLEOTIDE SEQUENCE [LARGE SCALE GENOMIC DNA]</scope>
    <source>
        <strain evidence="3 4">MAFF 311096</strain>
    </source>
</reference>
<name>A0ABS8QZE6_9PSED</name>
<reference evidence="3 4" key="1">
    <citation type="journal article" date="2022" name="Int. J. Syst. Evol. Microbiol.">
        <title>Pseudomonas petroselini sp. nov., a pathogen causing bacterial rot of parsley in Japan.</title>
        <authorList>
            <person name="Sawada H."/>
            <person name="Fujikawa T."/>
            <person name="Osada S."/>
            <person name="Satou M."/>
        </authorList>
    </citation>
    <scope>NUCLEOTIDE SEQUENCE [LARGE SCALE GENOMIC DNA]</scope>
    <source>
        <strain evidence="3 4">MAFF 311096</strain>
    </source>
</reference>
<accession>A0ABS8QZE6</accession>
<keyword evidence="4" id="KW-1185">Reference proteome</keyword>
<dbReference type="Gene3D" id="3.40.1280.10">
    <property type="match status" value="1"/>
</dbReference>
<feature type="non-terminal residue" evidence="3">
    <location>
        <position position="1"/>
    </location>
</feature>
<sequence>VLDALPDGHRLRLPMREGCRSLNLSNTVAVAVYEGWRQLGFK</sequence>
<protein>
    <submittedName>
        <fullName evidence="3">tRNA (Uridine(34)/cytosine(34)/5-carboxymethylaminomethyluridine(34)-2'-O)-methyltransferase TrmL</fullName>
    </submittedName>
</protein>
<comment type="caution">
    <text evidence="3">The sequence shown here is derived from an EMBL/GenBank/DDBJ whole genome shotgun (WGS) entry which is preliminary data.</text>
</comment>
<dbReference type="SUPFAM" id="SSF75217">
    <property type="entry name" value="alpha/beta knot"/>
    <property type="match status" value="1"/>
</dbReference>
<proteinExistence type="predicted"/>
<dbReference type="InterPro" id="IPR029028">
    <property type="entry name" value="Alpha/beta_knot_MTases"/>
</dbReference>
<organism evidence="3 4">
    <name type="scientific">Pseudomonas petroselini</name>
    <dbReference type="NCBI Taxonomy" id="2899822"/>
    <lineage>
        <taxon>Bacteria</taxon>
        <taxon>Pseudomonadati</taxon>
        <taxon>Pseudomonadota</taxon>
        <taxon>Gammaproteobacteria</taxon>
        <taxon>Pseudomonadales</taxon>
        <taxon>Pseudomonadaceae</taxon>
        <taxon>Pseudomonas</taxon>
    </lineage>
</organism>
<evidence type="ECO:0000256" key="2">
    <source>
        <dbReference type="ARBA" id="ARBA00022679"/>
    </source>
</evidence>
<evidence type="ECO:0000313" key="4">
    <source>
        <dbReference type="Proteomes" id="UP001154922"/>
    </source>
</evidence>
<evidence type="ECO:0000256" key="1">
    <source>
        <dbReference type="ARBA" id="ARBA00022603"/>
    </source>
</evidence>